<comment type="caution">
    <text evidence="1">The sequence shown here is derived from an EMBL/GenBank/DDBJ whole genome shotgun (WGS) entry which is preliminary data.</text>
</comment>
<dbReference type="Proteomes" id="UP001500221">
    <property type="component" value="Unassembled WGS sequence"/>
</dbReference>
<dbReference type="RefSeq" id="WP_345458182.1">
    <property type="nucleotide sequence ID" value="NZ_BAABKG010000002.1"/>
</dbReference>
<accession>A0ABP9PSA2</accession>
<organism evidence="1 2">
    <name type="scientific">Nocardioides marinquilinus</name>
    <dbReference type="NCBI Taxonomy" id="1210400"/>
    <lineage>
        <taxon>Bacteria</taxon>
        <taxon>Bacillati</taxon>
        <taxon>Actinomycetota</taxon>
        <taxon>Actinomycetes</taxon>
        <taxon>Propionibacteriales</taxon>
        <taxon>Nocardioidaceae</taxon>
        <taxon>Nocardioides</taxon>
    </lineage>
</organism>
<dbReference type="EMBL" id="BAABKG010000002">
    <property type="protein sequence ID" value="GAA5148244.1"/>
    <property type="molecule type" value="Genomic_DNA"/>
</dbReference>
<protein>
    <submittedName>
        <fullName evidence="1">Uncharacterized protein</fullName>
    </submittedName>
</protein>
<evidence type="ECO:0000313" key="1">
    <source>
        <dbReference type="EMBL" id="GAA5148244.1"/>
    </source>
</evidence>
<keyword evidence="2" id="KW-1185">Reference proteome</keyword>
<name>A0ABP9PSA2_9ACTN</name>
<reference evidence="2" key="1">
    <citation type="journal article" date="2019" name="Int. J. Syst. Evol. Microbiol.">
        <title>The Global Catalogue of Microorganisms (GCM) 10K type strain sequencing project: providing services to taxonomists for standard genome sequencing and annotation.</title>
        <authorList>
            <consortium name="The Broad Institute Genomics Platform"/>
            <consortium name="The Broad Institute Genome Sequencing Center for Infectious Disease"/>
            <person name="Wu L."/>
            <person name="Ma J."/>
        </authorList>
    </citation>
    <scope>NUCLEOTIDE SEQUENCE [LARGE SCALE GENOMIC DNA]</scope>
    <source>
        <strain evidence="2">JCM 18459</strain>
    </source>
</reference>
<evidence type="ECO:0000313" key="2">
    <source>
        <dbReference type="Proteomes" id="UP001500221"/>
    </source>
</evidence>
<sequence length="571" mass="60537">MSPWPIYRDLLAGDPGQVRALADDADDRSRAVDADARAIVDAASRPLADWEGGEARRRFEARGLEAYLNAAIASFRLHRGSVVLRWVAGELDDAREWAGEVVRDWERAGRPTTGPRADHAVREVQRAKDAYGRALHDAVRQLRRVDAEVERWMGEGAVLDYVGYLRNDALPGPRVADSRLNGARGGWIQQGLGYDPASNQYLISSYQPRDGATDGARLTAVDATTGAPGPSVPLGGVGRGADGLVHSNEPGAHRQPNHVGGVAVQGDRVLVTSTEEAGSFVYVYDRSALAAYQAGGPPVAALDKIAAPASSYAGVGADGSLYLGRTSRFEPGEEPAGEKHGVLYQVRYDESTGALTTQQAWDTPAGVNGVAVEDGGVFTFAVQGGRGERGDLVTVDSGGDGKVQAADLEAAEHTRVGNMVQNLALVNGSVVSVSESGAEKYLRPLGPGQAPFLWRQTHLTELVNGGEGYAVVPRTLDQAAGELALAEAGLDDEHARIRSLDLAPGTLGDVPGRTPLAEATTAYFDRVARRLNRSLDAVRVSVDGLRAATVLYRGSDEDAARSAQRLVDRMV</sequence>
<proteinExistence type="predicted"/>
<gene>
    <name evidence="1" type="ORF">GCM10023340_21860</name>
</gene>